<comment type="caution">
    <text evidence="1">The sequence shown here is derived from an EMBL/GenBank/DDBJ whole genome shotgun (WGS) entry which is preliminary data.</text>
</comment>
<evidence type="ECO:0000313" key="1">
    <source>
        <dbReference type="EMBL" id="MPM12569.1"/>
    </source>
</evidence>
<name>A0A644X926_9ZZZZ</name>
<dbReference type="AlphaFoldDB" id="A0A644X926"/>
<accession>A0A644X926</accession>
<protein>
    <submittedName>
        <fullName evidence="1">Uncharacterized protein</fullName>
    </submittedName>
</protein>
<organism evidence="1">
    <name type="scientific">bioreactor metagenome</name>
    <dbReference type="NCBI Taxonomy" id="1076179"/>
    <lineage>
        <taxon>unclassified sequences</taxon>
        <taxon>metagenomes</taxon>
        <taxon>ecological metagenomes</taxon>
    </lineage>
</organism>
<proteinExistence type="predicted"/>
<gene>
    <name evidence="1" type="ORF">SDC9_58922</name>
</gene>
<reference evidence="1" key="1">
    <citation type="submission" date="2019-08" db="EMBL/GenBank/DDBJ databases">
        <authorList>
            <person name="Kucharzyk K."/>
            <person name="Murdoch R.W."/>
            <person name="Higgins S."/>
            <person name="Loffler F."/>
        </authorList>
    </citation>
    <scope>NUCLEOTIDE SEQUENCE</scope>
</reference>
<dbReference type="EMBL" id="VSSQ01001992">
    <property type="protein sequence ID" value="MPM12569.1"/>
    <property type="molecule type" value="Genomic_DNA"/>
</dbReference>
<sequence length="36" mass="4053">MDGHADKRHGHPCLICLLNIKEAEIESGVVYTYEPL</sequence>